<feature type="region of interest" description="Disordered" evidence="1">
    <location>
        <begin position="22"/>
        <end position="72"/>
    </location>
</feature>
<comment type="caution">
    <text evidence="2">The sequence shown here is derived from an EMBL/GenBank/DDBJ whole genome shotgun (WGS) entry which is preliminary data.</text>
</comment>
<dbReference type="Proteomes" id="UP000028582">
    <property type="component" value="Unassembled WGS sequence"/>
</dbReference>
<protein>
    <submittedName>
        <fullName evidence="2">Uncharacterized protein</fullName>
    </submittedName>
</protein>
<feature type="compositionally biased region" description="Basic and acidic residues" evidence="1">
    <location>
        <begin position="36"/>
        <end position="65"/>
    </location>
</feature>
<dbReference type="EMBL" id="ANJA01003388">
    <property type="protein sequence ID" value="ETO63852.1"/>
    <property type="molecule type" value="Genomic_DNA"/>
</dbReference>
<organism evidence="2 3">
    <name type="scientific">Phytophthora nicotianae P1976</name>
    <dbReference type="NCBI Taxonomy" id="1317066"/>
    <lineage>
        <taxon>Eukaryota</taxon>
        <taxon>Sar</taxon>
        <taxon>Stramenopiles</taxon>
        <taxon>Oomycota</taxon>
        <taxon>Peronosporomycetes</taxon>
        <taxon>Peronosporales</taxon>
        <taxon>Peronosporaceae</taxon>
        <taxon>Phytophthora</taxon>
    </lineage>
</organism>
<proteinExistence type="predicted"/>
<evidence type="ECO:0000256" key="1">
    <source>
        <dbReference type="SAM" id="MobiDB-lite"/>
    </source>
</evidence>
<reference evidence="2 3" key="1">
    <citation type="submission" date="2013-11" db="EMBL/GenBank/DDBJ databases">
        <title>The Genome Sequence of Phytophthora parasitica P1976.</title>
        <authorList>
            <consortium name="The Broad Institute Genomics Platform"/>
            <person name="Russ C."/>
            <person name="Tyler B."/>
            <person name="Panabieres F."/>
            <person name="Shan W."/>
            <person name="Tripathy S."/>
            <person name="Grunwald N."/>
            <person name="Machado M."/>
            <person name="Johnson C.S."/>
            <person name="Walker B."/>
            <person name="Young S."/>
            <person name="Zeng Q."/>
            <person name="Gargeya S."/>
            <person name="Fitzgerald M."/>
            <person name="Haas B."/>
            <person name="Abouelleil A."/>
            <person name="Allen A.W."/>
            <person name="Alvarado L."/>
            <person name="Arachchi H.M."/>
            <person name="Berlin A.M."/>
            <person name="Chapman S.B."/>
            <person name="Gainer-Dewar J."/>
            <person name="Goldberg J."/>
            <person name="Griggs A."/>
            <person name="Gujja S."/>
            <person name="Hansen M."/>
            <person name="Howarth C."/>
            <person name="Imamovic A."/>
            <person name="Ireland A."/>
            <person name="Larimer J."/>
            <person name="McCowan C."/>
            <person name="Murphy C."/>
            <person name="Pearson M."/>
            <person name="Poon T.W."/>
            <person name="Priest M."/>
            <person name="Roberts A."/>
            <person name="Saif S."/>
            <person name="Shea T."/>
            <person name="Sisk P."/>
            <person name="Sykes S."/>
            <person name="Wortman J."/>
            <person name="Nusbaum C."/>
            <person name="Birren B."/>
        </authorList>
    </citation>
    <scope>NUCLEOTIDE SEQUENCE [LARGE SCALE GENOMIC DNA]</scope>
    <source>
        <strain evidence="2 3">P1976</strain>
    </source>
</reference>
<accession>A0A080ZB41</accession>
<name>A0A080ZB41_PHYNI</name>
<gene>
    <name evidence="2" type="ORF">F444_18506</name>
</gene>
<evidence type="ECO:0000313" key="3">
    <source>
        <dbReference type="Proteomes" id="UP000028582"/>
    </source>
</evidence>
<dbReference type="AlphaFoldDB" id="A0A080ZB41"/>
<sequence>MSDRLTCTKSTKHTFFVVFCDSLSSPGGAGSTTGNQDKRQDRCPPNQDRQEIRDHPGDRHSRSKDLGTVAKR</sequence>
<evidence type="ECO:0000313" key="2">
    <source>
        <dbReference type="EMBL" id="ETO63852.1"/>
    </source>
</evidence>